<feature type="region of interest" description="Disordered" evidence="13">
    <location>
        <begin position="209"/>
        <end position="228"/>
    </location>
</feature>
<feature type="domain" description="Homeobox" evidence="14">
    <location>
        <begin position="148"/>
        <end position="208"/>
    </location>
</feature>
<dbReference type="PROSITE" id="PS00032">
    <property type="entry name" value="ANTENNAPEDIA"/>
    <property type="match status" value="1"/>
</dbReference>
<evidence type="ECO:0000256" key="13">
    <source>
        <dbReference type="SAM" id="MobiDB-lite"/>
    </source>
</evidence>
<dbReference type="SMART" id="SM00389">
    <property type="entry name" value="HOX"/>
    <property type="match status" value="1"/>
</dbReference>
<dbReference type="GO" id="GO:0000981">
    <property type="term" value="F:DNA-binding transcription factor activity, RNA polymerase II-specific"/>
    <property type="evidence" value="ECO:0007669"/>
    <property type="project" value="InterPro"/>
</dbReference>
<evidence type="ECO:0000313" key="15">
    <source>
        <dbReference type="Ensembl" id="ENSSANP00000034807.1"/>
    </source>
</evidence>
<dbReference type="Proteomes" id="UP000472260">
    <property type="component" value="Unassembled WGS sequence"/>
</dbReference>
<reference evidence="15" key="2">
    <citation type="submission" date="2025-09" db="UniProtKB">
        <authorList>
            <consortium name="Ensembl"/>
        </authorList>
    </citation>
    <scope>IDENTIFICATION</scope>
</reference>
<dbReference type="InterPro" id="IPR001827">
    <property type="entry name" value="Homeobox_Antennapedia_CS"/>
</dbReference>
<keyword evidence="16" id="KW-1185">Reference proteome</keyword>
<dbReference type="CDD" id="cd00086">
    <property type="entry name" value="homeodomain"/>
    <property type="match status" value="1"/>
</dbReference>
<dbReference type="SUPFAM" id="SSF46689">
    <property type="entry name" value="Homeodomain-like"/>
    <property type="match status" value="1"/>
</dbReference>
<keyword evidence="4" id="KW-0217">Developmental protein</keyword>
<dbReference type="FunFam" id="1.10.10.60:FF:000017">
    <property type="entry name" value="Homeobox protein antennapedia"/>
    <property type="match status" value="1"/>
</dbReference>
<evidence type="ECO:0000256" key="8">
    <source>
        <dbReference type="ARBA" id="ARBA00023163"/>
    </source>
</evidence>
<comment type="function">
    <text evidence="1">Sequence-specific transcription factor which is part of a developmental regulatory system that provides cells with specific positional identities on the anterior-posterior axis.</text>
</comment>
<dbReference type="PRINTS" id="PR00025">
    <property type="entry name" value="ANTENNAPEDIA"/>
</dbReference>
<dbReference type="Ensembl" id="ENSSANT00000037073.1">
    <property type="protein sequence ID" value="ENSSANP00000034807.1"/>
    <property type="gene ID" value="ENSSANG00000017864.1"/>
</dbReference>
<evidence type="ECO:0000256" key="6">
    <source>
        <dbReference type="ARBA" id="ARBA00023125"/>
    </source>
</evidence>
<dbReference type="InterPro" id="IPR017995">
    <property type="entry name" value="Homeobox_antennapedia"/>
</dbReference>
<keyword evidence="6 10" id="KW-0238">DNA-binding</keyword>
<dbReference type="Pfam" id="PF00046">
    <property type="entry name" value="Homeodomain"/>
    <property type="match status" value="1"/>
</dbReference>
<dbReference type="OrthoDB" id="6159439at2759"/>
<reference evidence="15" key="1">
    <citation type="submission" date="2025-08" db="UniProtKB">
        <authorList>
            <consortium name="Ensembl"/>
        </authorList>
    </citation>
    <scope>IDENTIFICATION</scope>
</reference>
<dbReference type="InterPro" id="IPR050296">
    <property type="entry name" value="Antp_homeobox"/>
</dbReference>
<dbReference type="GO" id="GO:0005634">
    <property type="term" value="C:nucleus"/>
    <property type="evidence" value="ECO:0007669"/>
    <property type="project" value="UniProtKB-SubCell"/>
</dbReference>
<evidence type="ECO:0000256" key="10">
    <source>
        <dbReference type="PROSITE-ProRule" id="PRU00108"/>
    </source>
</evidence>
<evidence type="ECO:0000259" key="14">
    <source>
        <dbReference type="PROSITE" id="PS50071"/>
    </source>
</evidence>
<comment type="subcellular location">
    <subcellularLocation>
        <location evidence="2 10 11">Nucleus</location>
    </subcellularLocation>
</comment>
<dbReference type="PRINTS" id="PR00024">
    <property type="entry name" value="HOMEOBOX"/>
</dbReference>
<keyword evidence="9 10" id="KW-0539">Nucleus</keyword>
<protein>
    <submittedName>
        <fullName evidence="15">Homeobox protein Hox-B6a-like</fullName>
    </submittedName>
</protein>
<evidence type="ECO:0000256" key="12">
    <source>
        <dbReference type="RuleBase" id="RU004442"/>
    </source>
</evidence>
<comment type="similarity">
    <text evidence="3 12">Belongs to the Antp homeobox family.</text>
</comment>
<name>A0A671MVY4_9TELE</name>
<dbReference type="GO" id="GO:0009952">
    <property type="term" value="P:anterior/posterior pattern specification"/>
    <property type="evidence" value="ECO:0007669"/>
    <property type="project" value="TreeGrafter"/>
</dbReference>
<dbReference type="KEGG" id="sanh:107687780"/>
<organism evidence="15 16">
    <name type="scientific">Sinocyclocheilus anshuiensis</name>
    <dbReference type="NCBI Taxonomy" id="1608454"/>
    <lineage>
        <taxon>Eukaryota</taxon>
        <taxon>Metazoa</taxon>
        <taxon>Chordata</taxon>
        <taxon>Craniata</taxon>
        <taxon>Vertebrata</taxon>
        <taxon>Euteleostomi</taxon>
        <taxon>Actinopterygii</taxon>
        <taxon>Neopterygii</taxon>
        <taxon>Teleostei</taxon>
        <taxon>Ostariophysi</taxon>
        <taxon>Cypriniformes</taxon>
        <taxon>Cyprinidae</taxon>
        <taxon>Cyprininae</taxon>
        <taxon>Sinocyclocheilus</taxon>
    </lineage>
</organism>
<feature type="DNA-binding region" description="Homeobox" evidence="10">
    <location>
        <begin position="150"/>
        <end position="209"/>
    </location>
</feature>
<dbReference type="PROSITE" id="PS50071">
    <property type="entry name" value="HOMEOBOX_2"/>
    <property type="match status" value="1"/>
</dbReference>
<dbReference type="InterPro" id="IPR009057">
    <property type="entry name" value="Homeodomain-like_sf"/>
</dbReference>
<evidence type="ECO:0000256" key="7">
    <source>
        <dbReference type="ARBA" id="ARBA00023155"/>
    </source>
</evidence>
<keyword evidence="8" id="KW-0804">Transcription</keyword>
<dbReference type="Gene3D" id="1.10.10.60">
    <property type="entry name" value="Homeodomain-like"/>
    <property type="match status" value="1"/>
</dbReference>
<evidence type="ECO:0000256" key="9">
    <source>
        <dbReference type="ARBA" id="ARBA00023242"/>
    </source>
</evidence>
<dbReference type="PANTHER" id="PTHR45659:SF9">
    <property type="entry name" value="HOMEOBOX PROTEIN HOX-B6"/>
    <property type="match status" value="1"/>
</dbReference>
<evidence type="ECO:0000256" key="4">
    <source>
        <dbReference type="ARBA" id="ARBA00022473"/>
    </source>
</evidence>
<dbReference type="GeneID" id="107687780"/>
<dbReference type="InterPro" id="IPR020479">
    <property type="entry name" value="HD_metazoa"/>
</dbReference>
<dbReference type="PANTHER" id="PTHR45659">
    <property type="entry name" value="HOMEOBOX PROTEIN HOX"/>
    <property type="match status" value="1"/>
</dbReference>
<sequence length="228" mass="25985">MSSYFVNSTFPVTLPGGQESFLGQIPLYSSGYTDPLRHYTGAAYGGSSVQEKAYPSSFYQQANGAYGRAAAAGPCDYATASFYREKDPACALASIEEHSFVLSQDHRKQDCTGSTGKSIYPEADEQKPSAPVYPWMQRMNSCNGTFGNAGRRGRQTYTRYQTLELEKEFHFNRYLTRRRRIEIAHALCLTERQIKIWFQNRRMKWKKENKVINGSQTSGEEEEEKRTE</sequence>
<evidence type="ECO:0000256" key="5">
    <source>
        <dbReference type="ARBA" id="ARBA00023015"/>
    </source>
</evidence>
<dbReference type="GO" id="GO:0000978">
    <property type="term" value="F:RNA polymerase II cis-regulatory region sequence-specific DNA binding"/>
    <property type="evidence" value="ECO:0007669"/>
    <property type="project" value="TreeGrafter"/>
</dbReference>
<evidence type="ECO:0000313" key="16">
    <source>
        <dbReference type="Proteomes" id="UP000472260"/>
    </source>
</evidence>
<evidence type="ECO:0000256" key="2">
    <source>
        <dbReference type="ARBA" id="ARBA00004123"/>
    </source>
</evidence>
<keyword evidence="5" id="KW-0805">Transcription regulation</keyword>
<accession>A0A671MVY4</accession>
<proteinExistence type="inferred from homology"/>
<evidence type="ECO:0000256" key="1">
    <source>
        <dbReference type="ARBA" id="ARBA00003263"/>
    </source>
</evidence>
<dbReference type="InterPro" id="IPR001356">
    <property type="entry name" value="HD"/>
</dbReference>
<keyword evidence="7 10" id="KW-0371">Homeobox</keyword>
<gene>
    <name evidence="15" type="primary">LOC107687780</name>
</gene>
<evidence type="ECO:0000256" key="11">
    <source>
        <dbReference type="RuleBase" id="RU000682"/>
    </source>
</evidence>
<feature type="compositionally biased region" description="Acidic residues" evidence="13">
    <location>
        <begin position="219"/>
        <end position="228"/>
    </location>
</feature>
<dbReference type="RefSeq" id="XP_016340722.1">
    <property type="nucleotide sequence ID" value="XM_016485236.1"/>
</dbReference>
<dbReference type="AlphaFoldDB" id="A0A671MVY4"/>
<evidence type="ECO:0000256" key="3">
    <source>
        <dbReference type="ARBA" id="ARBA00009107"/>
    </source>
</evidence>
<dbReference type="PROSITE" id="PS00027">
    <property type="entry name" value="HOMEOBOX_1"/>
    <property type="match status" value="1"/>
</dbReference>
<dbReference type="InterPro" id="IPR017970">
    <property type="entry name" value="Homeobox_CS"/>
</dbReference>